<dbReference type="InterPro" id="IPR001296">
    <property type="entry name" value="Glyco_trans_1"/>
</dbReference>
<evidence type="ECO:0000313" key="4">
    <source>
        <dbReference type="Proteomes" id="UP000668060"/>
    </source>
</evidence>
<dbReference type="InterPro" id="IPR028098">
    <property type="entry name" value="Glyco_trans_4-like_N"/>
</dbReference>
<evidence type="ECO:0000313" key="3">
    <source>
        <dbReference type="EMBL" id="MBO6971836.1"/>
    </source>
</evidence>
<name>A0A9D9FYP3_PROMR</name>
<evidence type="ECO:0000259" key="2">
    <source>
        <dbReference type="Pfam" id="PF13477"/>
    </source>
</evidence>
<feature type="domain" description="Glycosyltransferase subfamily 4-like N-terminal" evidence="2">
    <location>
        <begin position="4"/>
        <end position="132"/>
    </location>
</feature>
<dbReference type="PANTHER" id="PTHR12526">
    <property type="entry name" value="GLYCOSYLTRANSFERASE"/>
    <property type="match status" value="1"/>
</dbReference>
<dbReference type="PANTHER" id="PTHR12526:SF638">
    <property type="entry name" value="SPORE COAT PROTEIN SA"/>
    <property type="match status" value="1"/>
</dbReference>
<dbReference type="EMBL" id="JAEPLN010000001">
    <property type="protein sequence ID" value="MBO6971836.1"/>
    <property type="molecule type" value="Genomic_DNA"/>
</dbReference>
<feature type="domain" description="Glycosyl transferase family 1" evidence="1">
    <location>
        <begin position="189"/>
        <end position="355"/>
    </location>
</feature>
<organism evidence="3 4">
    <name type="scientific">Prochlorococcus marinus CUG1433</name>
    <dbReference type="NCBI Taxonomy" id="2774506"/>
    <lineage>
        <taxon>Bacteria</taxon>
        <taxon>Bacillati</taxon>
        <taxon>Cyanobacteriota</taxon>
        <taxon>Cyanophyceae</taxon>
        <taxon>Synechococcales</taxon>
        <taxon>Prochlorococcaceae</taxon>
        <taxon>Prochlorococcus</taxon>
    </lineage>
</organism>
<dbReference type="Proteomes" id="UP000668060">
    <property type="component" value="Unassembled WGS sequence"/>
</dbReference>
<dbReference type="Pfam" id="PF00534">
    <property type="entry name" value="Glycos_transf_1"/>
    <property type="match status" value="1"/>
</dbReference>
<gene>
    <name evidence="3" type="ORF">JJ842_07920</name>
</gene>
<dbReference type="CDD" id="cd03808">
    <property type="entry name" value="GT4_CapM-like"/>
    <property type="match status" value="1"/>
</dbReference>
<dbReference type="SUPFAM" id="SSF53756">
    <property type="entry name" value="UDP-Glycosyltransferase/glycogen phosphorylase"/>
    <property type="match status" value="1"/>
</dbReference>
<proteinExistence type="predicted"/>
<reference evidence="3" key="1">
    <citation type="journal article" date="2021" name="Front. Mar. Sci.">
        <title>Genomes of Diverse Isolates of Prochlorococcus High-Light-Adapted Clade II in the Western Pacific Ocean.</title>
        <authorList>
            <person name="Yan W."/>
            <person name="Feng X."/>
            <person name="Zhang W."/>
            <person name="Nawaz M.Z."/>
            <person name="Luo T."/>
            <person name="Zhang R."/>
            <person name="Jiao N."/>
        </authorList>
    </citation>
    <scope>NUCLEOTIDE SEQUENCE</scope>
    <source>
        <strain evidence="3">CUG1433</strain>
    </source>
</reference>
<dbReference type="GO" id="GO:0016757">
    <property type="term" value="F:glycosyltransferase activity"/>
    <property type="evidence" value="ECO:0007669"/>
    <property type="project" value="InterPro"/>
</dbReference>
<dbReference type="Gene3D" id="3.40.50.2000">
    <property type="entry name" value="Glycogen Phosphorylase B"/>
    <property type="match status" value="2"/>
</dbReference>
<dbReference type="AlphaFoldDB" id="A0A9D9FYP3"/>
<protein>
    <submittedName>
        <fullName evidence="3">Glycosyltransferase family 4 protein</fullName>
    </submittedName>
</protein>
<sequence>MKNKILLISNSFWYFYNFRYDLIQTLLKNNYEIYLVAPYDKYINKFKNKGINCINWYVKSHSTNPLKELFTLVQLVKIIKSIDAKIVANFTIKASLYGTIACRFLKFKNIHNFFTGRGHIHINKDIFNKFLVKITNFFYYISLKETNIKCIFQNEQDMEYYIRKKIINSKNIYLIQGSGIDTDYFKNKREKEKSNKKYKTRLLFASRLTKEKGVEELIDAFDILSKKKINFELLLAGIIDKNNKSCISDEYIRKISKAKNLNYLGHVDNIKSLLDSIDILVLPSWREGFSRILLEAGSMETGLISYDVPGCNKIIQHLKTGLLVKPHDIKSLSLSIEKMINNDELRLKLGKNARTYIIKNYNCKKINNLIIEMFSKCK</sequence>
<accession>A0A9D9FYP3</accession>
<evidence type="ECO:0000259" key="1">
    <source>
        <dbReference type="Pfam" id="PF00534"/>
    </source>
</evidence>
<comment type="caution">
    <text evidence="3">The sequence shown here is derived from an EMBL/GenBank/DDBJ whole genome shotgun (WGS) entry which is preliminary data.</text>
</comment>
<dbReference type="Pfam" id="PF13477">
    <property type="entry name" value="Glyco_trans_4_2"/>
    <property type="match status" value="1"/>
</dbReference>